<dbReference type="InterPro" id="IPR007409">
    <property type="entry name" value="Restrct_endonuc_type1_HsdR_N"/>
</dbReference>
<proteinExistence type="predicted"/>
<sequence>MIQAIAAKDVTLREFKQNLGIQISQDPAFFPEWLESFTSLSEEEHRLLDRVKANFLELMEDPPILENTVKMVVLAPLLDLAGFYHKPFRIETETAIALEMKDEETIIRGRIDVLVINNQLWLLVIESKRSDFAVTRAIPQALAYMLSNSETLHSTFGMITNGNEFLFLKTSHNEYANSRLFSLVNPNNELYEVLQILKHLGSKICMVVSLNQESQSLQC</sequence>
<dbReference type="GO" id="GO:0009307">
    <property type="term" value="P:DNA restriction-modification system"/>
    <property type="evidence" value="ECO:0007669"/>
    <property type="project" value="UniProtKB-KW"/>
</dbReference>
<dbReference type="GO" id="GO:0005524">
    <property type="term" value="F:ATP binding"/>
    <property type="evidence" value="ECO:0007669"/>
    <property type="project" value="UniProtKB-KW"/>
</dbReference>
<dbReference type="GO" id="GO:0003677">
    <property type="term" value="F:DNA binding"/>
    <property type="evidence" value="ECO:0007669"/>
    <property type="project" value="UniProtKB-KW"/>
</dbReference>
<dbReference type="Gene3D" id="3.90.1570.30">
    <property type="match status" value="1"/>
</dbReference>
<keyword evidence="3" id="KW-1185">Reference proteome</keyword>
<reference evidence="2" key="2">
    <citation type="submission" date="2020-08" db="EMBL/GenBank/DDBJ databases">
        <authorList>
            <person name="Chen M."/>
            <person name="Teng W."/>
            <person name="Zhao L."/>
            <person name="Hu C."/>
            <person name="Zhou Y."/>
            <person name="Han B."/>
            <person name="Song L."/>
            <person name="Shu W."/>
        </authorList>
    </citation>
    <scope>NUCLEOTIDE SEQUENCE</scope>
    <source>
        <strain evidence="2">FACHB-1277</strain>
    </source>
</reference>
<accession>A0A926UVC7</accession>
<evidence type="ECO:0000259" key="1">
    <source>
        <dbReference type="Pfam" id="PF04313"/>
    </source>
</evidence>
<name>A0A926UVC7_9CYAN</name>
<comment type="caution">
    <text evidence="2">The sequence shown here is derived from an EMBL/GenBank/DDBJ whole genome shotgun (WGS) entry which is preliminary data.</text>
</comment>
<organism evidence="2 3">
    <name type="scientific">Pseudanabaena cinerea FACHB-1277</name>
    <dbReference type="NCBI Taxonomy" id="2949581"/>
    <lineage>
        <taxon>Bacteria</taxon>
        <taxon>Bacillati</taxon>
        <taxon>Cyanobacteriota</taxon>
        <taxon>Cyanophyceae</taxon>
        <taxon>Pseudanabaenales</taxon>
        <taxon>Pseudanabaenaceae</taxon>
        <taxon>Pseudanabaena</taxon>
        <taxon>Pseudanabaena cinerea</taxon>
    </lineage>
</organism>
<gene>
    <name evidence="2" type="ORF">H6F44_16810</name>
</gene>
<dbReference type="AlphaFoldDB" id="A0A926UVC7"/>
<dbReference type="Proteomes" id="UP000631421">
    <property type="component" value="Unassembled WGS sequence"/>
</dbReference>
<evidence type="ECO:0000313" key="3">
    <source>
        <dbReference type="Proteomes" id="UP000631421"/>
    </source>
</evidence>
<evidence type="ECO:0000313" key="2">
    <source>
        <dbReference type="EMBL" id="MBD2151769.1"/>
    </source>
</evidence>
<dbReference type="Pfam" id="PF04313">
    <property type="entry name" value="HSDR_N"/>
    <property type="match status" value="1"/>
</dbReference>
<dbReference type="RefSeq" id="WP_190352186.1">
    <property type="nucleotide sequence ID" value="NZ_JACJPY010000066.1"/>
</dbReference>
<dbReference type="EMBL" id="JACJPY010000066">
    <property type="protein sequence ID" value="MBD2151769.1"/>
    <property type="molecule type" value="Genomic_DNA"/>
</dbReference>
<reference evidence="2" key="1">
    <citation type="journal article" date="2015" name="ISME J.">
        <title>Draft Genome Sequence of Streptomyces incarnatus NRRL8089, which Produces the Nucleoside Antibiotic Sinefungin.</title>
        <authorList>
            <person name="Oshima K."/>
            <person name="Hattori M."/>
            <person name="Shimizu H."/>
            <person name="Fukuda K."/>
            <person name="Nemoto M."/>
            <person name="Inagaki K."/>
            <person name="Tamura T."/>
        </authorList>
    </citation>
    <scope>NUCLEOTIDE SEQUENCE</scope>
    <source>
        <strain evidence="2">FACHB-1277</strain>
    </source>
</reference>
<protein>
    <submittedName>
        <fullName evidence="2">Type I restriction enzyme HsdR N-terminal domain-containing protein</fullName>
    </submittedName>
</protein>
<feature type="domain" description="Restriction endonuclease type I HsdR N-terminal" evidence="1">
    <location>
        <begin position="41"/>
        <end position="172"/>
    </location>
</feature>
<dbReference type="GO" id="GO:0009035">
    <property type="term" value="F:type I site-specific deoxyribonuclease activity"/>
    <property type="evidence" value="ECO:0007669"/>
    <property type="project" value="UniProtKB-EC"/>
</dbReference>